<dbReference type="GO" id="GO:0006865">
    <property type="term" value="P:amino acid transport"/>
    <property type="evidence" value="ECO:0007669"/>
    <property type="project" value="InterPro"/>
</dbReference>
<reference evidence="7" key="1">
    <citation type="submission" date="2019-11" db="EMBL/GenBank/DDBJ databases">
        <title>Microbial mats filling the niche in hypersaline microbial mats.</title>
        <authorList>
            <person name="Wong H.L."/>
            <person name="Macleod F.I."/>
            <person name="White R.A. III"/>
            <person name="Burns B.P."/>
        </authorList>
    </citation>
    <scope>NUCLEOTIDE SEQUENCE</scope>
    <source>
        <strain evidence="7">Rbin_158</strain>
    </source>
</reference>
<organism evidence="7 8">
    <name type="scientific">candidate division KSB3 bacterium</name>
    <dbReference type="NCBI Taxonomy" id="2044937"/>
    <lineage>
        <taxon>Bacteria</taxon>
        <taxon>candidate division KSB3</taxon>
    </lineage>
</organism>
<dbReference type="EMBL" id="WJJP01000278">
    <property type="protein sequence ID" value="MBD3324681.1"/>
    <property type="molecule type" value="Genomic_DNA"/>
</dbReference>
<dbReference type="Pfam" id="PF01810">
    <property type="entry name" value="LysE"/>
    <property type="match status" value="1"/>
</dbReference>
<sequence>MQVDVSLLISALVLGLPAGFSPGPLQTLIISQTLRHSTKEGMLVAFAPLLSDLPIVLFTFIVLSQVSDVDVLMGVISLVGAGFIMYLGYGNLRVRGIEAADAGVKPASVRKGVLTNFLNPYPYLFWLFIGAPIVLEAYQDNVVSAGLFLGIFYFCLVGAHVLIAFVTGKSRSFLKGKVYRYAIRSLGVLLMVFSLRFLWNALKFFGVVG</sequence>
<evidence type="ECO:0000256" key="2">
    <source>
        <dbReference type="ARBA" id="ARBA00022475"/>
    </source>
</evidence>
<feature type="transmembrane region" description="Helical" evidence="6">
    <location>
        <begin position="42"/>
        <end position="65"/>
    </location>
</feature>
<evidence type="ECO:0000313" key="7">
    <source>
        <dbReference type="EMBL" id="MBD3324681.1"/>
    </source>
</evidence>
<keyword evidence="4 6" id="KW-1133">Transmembrane helix</keyword>
<proteinExistence type="predicted"/>
<name>A0A9D5JVH3_9BACT</name>
<feature type="transmembrane region" description="Helical" evidence="6">
    <location>
        <begin position="147"/>
        <end position="166"/>
    </location>
</feature>
<dbReference type="PANTHER" id="PTHR38825">
    <property type="entry name" value="LYSINE EXPORTER PROTEIN (LYSE/YGGA)"/>
    <property type="match status" value="1"/>
</dbReference>
<evidence type="ECO:0000256" key="4">
    <source>
        <dbReference type="ARBA" id="ARBA00022989"/>
    </source>
</evidence>
<comment type="caution">
    <text evidence="7">The sequence shown here is derived from an EMBL/GenBank/DDBJ whole genome shotgun (WGS) entry which is preliminary data.</text>
</comment>
<feature type="transmembrane region" description="Helical" evidence="6">
    <location>
        <begin position="113"/>
        <end position="135"/>
    </location>
</feature>
<feature type="transmembrane region" description="Helical" evidence="6">
    <location>
        <begin position="178"/>
        <end position="199"/>
    </location>
</feature>
<dbReference type="GO" id="GO:0005886">
    <property type="term" value="C:plasma membrane"/>
    <property type="evidence" value="ECO:0007669"/>
    <property type="project" value="UniProtKB-SubCell"/>
</dbReference>
<keyword evidence="3 6" id="KW-0812">Transmembrane</keyword>
<dbReference type="PANTHER" id="PTHR38825:SF2">
    <property type="entry name" value="LYSINE TRANSPORTER LYSE"/>
    <property type="match status" value="1"/>
</dbReference>
<evidence type="ECO:0000256" key="5">
    <source>
        <dbReference type="ARBA" id="ARBA00023136"/>
    </source>
</evidence>
<evidence type="ECO:0000313" key="8">
    <source>
        <dbReference type="Proteomes" id="UP000649604"/>
    </source>
</evidence>
<evidence type="ECO:0000256" key="6">
    <source>
        <dbReference type="SAM" id="Phobius"/>
    </source>
</evidence>
<evidence type="ECO:0000256" key="1">
    <source>
        <dbReference type="ARBA" id="ARBA00004651"/>
    </source>
</evidence>
<evidence type="ECO:0000256" key="3">
    <source>
        <dbReference type="ARBA" id="ARBA00022692"/>
    </source>
</evidence>
<keyword evidence="2" id="KW-1003">Cell membrane</keyword>
<accession>A0A9D5JVH3</accession>
<feature type="transmembrane region" description="Helical" evidence="6">
    <location>
        <begin position="71"/>
        <end position="92"/>
    </location>
</feature>
<protein>
    <submittedName>
        <fullName evidence="7">LysE family translocator</fullName>
    </submittedName>
</protein>
<comment type="subcellular location">
    <subcellularLocation>
        <location evidence="1">Cell membrane</location>
        <topology evidence="1">Multi-pass membrane protein</topology>
    </subcellularLocation>
</comment>
<dbReference type="Proteomes" id="UP000649604">
    <property type="component" value="Unassembled WGS sequence"/>
</dbReference>
<dbReference type="AlphaFoldDB" id="A0A9D5JVH3"/>
<dbReference type="InterPro" id="IPR001123">
    <property type="entry name" value="LeuE-type"/>
</dbReference>
<gene>
    <name evidence="7" type="ORF">GF339_08860</name>
</gene>
<feature type="transmembrane region" description="Helical" evidence="6">
    <location>
        <begin position="6"/>
        <end position="30"/>
    </location>
</feature>
<keyword evidence="5 6" id="KW-0472">Membrane</keyword>